<keyword evidence="1" id="KW-0378">Hydrolase</keyword>
<dbReference type="Pfam" id="PF04203">
    <property type="entry name" value="Sortase"/>
    <property type="match status" value="1"/>
</dbReference>
<evidence type="ECO:0000256" key="2">
    <source>
        <dbReference type="PIRSR" id="PIRSR605754-1"/>
    </source>
</evidence>
<dbReference type="OrthoDB" id="4214240at2"/>
<evidence type="ECO:0000256" key="1">
    <source>
        <dbReference type="ARBA" id="ARBA00022801"/>
    </source>
</evidence>
<dbReference type="PROSITE" id="PS51257">
    <property type="entry name" value="PROKAR_LIPOPROTEIN"/>
    <property type="match status" value="1"/>
</dbReference>
<dbReference type="SUPFAM" id="SSF63817">
    <property type="entry name" value="Sortase"/>
    <property type="match status" value="1"/>
</dbReference>
<feature type="active site" description="Proton donor/acceptor" evidence="2">
    <location>
        <position position="150"/>
    </location>
</feature>
<reference evidence="4 5" key="1">
    <citation type="submission" date="2019-09" db="EMBL/GenBank/DDBJ databases">
        <title>Mumia zhuanghuii sp. nov. isolated from the intestinal contents of plateau pika (Ochotona curzoniae) in the Qinghai-Tibet plateau of China.</title>
        <authorList>
            <person name="Tian Z."/>
        </authorList>
    </citation>
    <scope>NUCLEOTIDE SEQUENCE [LARGE SCALE GENOMIC DNA]</scope>
    <source>
        <strain evidence="5">350</strain>
    </source>
</reference>
<feature type="active site" description="Acyl-thioester intermediate" evidence="2">
    <location>
        <position position="222"/>
    </location>
</feature>
<sequence length="257" mass="27777">MLRRAVVSGAGVALLLGGCGAPPPERAPTPPVERAPSQLVERAPSPLVERAKRVETTPTPPPERAPTPPPERAPSPPVERAKRVETTPPRDALLTIPAIGVEDLRVVAYRGRTDDAAGTRIQNRGRAASPHGPRGGAGPGGLGNYQVTAHRLSSTRAFLDLPDLRRGDRVHVTAGGTRWTYEIVRTRTTSFRSARSLAEQRAAVPGQPGRTPDRAWITLSTCATPEDHAQGNYWADQFDNPEHRIDKIGVLVRTRRV</sequence>
<dbReference type="RefSeq" id="WP_149769925.1">
    <property type="nucleotide sequence ID" value="NZ_VDFQ02000003.1"/>
</dbReference>
<feature type="compositionally biased region" description="Pro residues" evidence="3">
    <location>
        <begin position="58"/>
        <end position="77"/>
    </location>
</feature>
<dbReference type="EMBL" id="VDFQ02000003">
    <property type="protein sequence ID" value="KAA1422974.1"/>
    <property type="molecule type" value="Genomic_DNA"/>
</dbReference>
<name>A0A5Q6RYG8_9ACTN</name>
<evidence type="ECO:0000313" key="5">
    <source>
        <dbReference type="Proteomes" id="UP000307768"/>
    </source>
</evidence>
<organism evidence="4 5">
    <name type="scientific">Mumia zhuanghuii</name>
    <dbReference type="NCBI Taxonomy" id="2585211"/>
    <lineage>
        <taxon>Bacteria</taxon>
        <taxon>Bacillati</taxon>
        <taxon>Actinomycetota</taxon>
        <taxon>Actinomycetes</taxon>
        <taxon>Propionibacteriales</taxon>
        <taxon>Nocardioidaceae</taxon>
        <taxon>Mumia</taxon>
    </lineage>
</organism>
<feature type="compositionally biased region" description="Pro residues" evidence="3">
    <location>
        <begin position="21"/>
        <end position="33"/>
    </location>
</feature>
<gene>
    <name evidence="4" type="ORF">FE697_012635</name>
</gene>
<dbReference type="Gene3D" id="2.40.260.10">
    <property type="entry name" value="Sortase"/>
    <property type="match status" value="1"/>
</dbReference>
<dbReference type="Proteomes" id="UP000307768">
    <property type="component" value="Unassembled WGS sequence"/>
</dbReference>
<protein>
    <submittedName>
        <fullName evidence="4">Class E sortase</fullName>
    </submittedName>
</protein>
<dbReference type="InterPro" id="IPR005754">
    <property type="entry name" value="Sortase"/>
</dbReference>
<dbReference type="AlphaFoldDB" id="A0A5Q6RYG8"/>
<evidence type="ECO:0000313" key="4">
    <source>
        <dbReference type="EMBL" id="KAA1422974.1"/>
    </source>
</evidence>
<dbReference type="GO" id="GO:0016787">
    <property type="term" value="F:hydrolase activity"/>
    <property type="evidence" value="ECO:0007669"/>
    <property type="project" value="UniProtKB-KW"/>
</dbReference>
<accession>A0A5Q6RYG8</accession>
<feature type="region of interest" description="Disordered" evidence="3">
    <location>
        <begin position="17"/>
        <end position="91"/>
    </location>
</feature>
<comment type="caution">
    <text evidence="4">The sequence shown here is derived from an EMBL/GenBank/DDBJ whole genome shotgun (WGS) entry which is preliminary data.</text>
</comment>
<dbReference type="InterPro" id="IPR023365">
    <property type="entry name" value="Sortase_dom-sf"/>
</dbReference>
<proteinExistence type="predicted"/>
<evidence type="ECO:0000256" key="3">
    <source>
        <dbReference type="SAM" id="MobiDB-lite"/>
    </source>
</evidence>
<feature type="region of interest" description="Disordered" evidence="3">
    <location>
        <begin position="117"/>
        <end position="141"/>
    </location>
</feature>